<gene>
    <name evidence="1" type="ORF">MBMO_EBAC750-01B07.23</name>
</gene>
<proteinExistence type="predicted"/>
<dbReference type="EMBL" id="AY458630">
    <property type="protein sequence ID" value="AAR37481.1"/>
    <property type="molecule type" value="Genomic_DNA"/>
</dbReference>
<accession>Q6SHZ0</accession>
<dbReference type="AlphaFoldDB" id="Q6SHZ0"/>
<reference evidence="1" key="1">
    <citation type="submission" date="2003-11" db="EMBL/GenBank/DDBJ databases">
        <authorList>
            <person name="Heidelberg J.F."/>
            <person name="Eisen J.A."/>
            <person name="Nelson W.C."/>
            <person name="DeLong E.F."/>
        </authorList>
    </citation>
    <scope>NUCLEOTIDE SEQUENCE</scope>
</reference>
<organism evidence="1">
    <name type="scientific">uncultured marine bacterium 106</name>
    <dbReference type="NCBI Taxonomy" id="257383"/>
    <lineage>
        <taxon>Bacteria</taxon>
        <taxon>environmental samples</taxon>
    </lineage>
</organism>
<reference evidence="1" key="2">
    <citation type="submission" date="2003-12" db="EMBL/GenBank/DDBJ databases">
        <title>Monterey Bay Coastal Ocean Microbial Observatory environmental clone sequencing.</title>
        <authorList>
            <person name="DeLong E.F."/>
        </authorList>
    </citation>
    <scope>NUCLEOTIDE SEQUENCE</scope>
</reference>
<evidence type="ECO:0000313" key="1">
    <source>
        <dbReference type="EMBL" id="AAR37481.1"/>
    </source>
</evidence>
<name>Q6SHZ0_9BACT</name>
<protein>
    <submittedName>
        <fullName evidence="1">Uncharacterized protein</fullName>
    </submittedName>
</protein>
<sequence length="62" mass="7450">MGATRARSTSALLIFDKKNVLWRMIITRQTYFKPAPLFKFLNKLNIICYRFLFCQDENNKFI</sequence>